<dbReference type="AlphaFoldDB" id="A0AAW1VS83"/>
<keyword evidence="2" id="KW-1185">Reference proteome</keyword>
<reference evidence="1 2" key="1">
    <citation type="journal article" date="2023" name="G3 (Bethesda)">
        <title>A chromosome-length genome assembly and annotation of blackberry (Rubus argutus, cv. 'Hillquist').</title>
        <authorList>
            <person name="Bruna T."/>
            <person name="Aryal R."/>
            <person name="Dudchenko O."/>
            <person name="Sargent D.J."/>
            <person name="Mead D."/>
            <person name="Buti M."/>
            <person name="Cavallini A."/>
            <person name="Hytonen T."/>
            <person name="Andres J."/>
            <person name="Pham M."/>
            <person name="Weisz D."/>
            <person name="Mascagni F."/>
            <person name="Usai G."/>
            <person name="Natali L."/>
            <person name="Bassil N."/>
            <person name="Fernandez G.E."/>
            <person name="Lomsadze A."/>
            <person name="Armour M."/>
            <person name="Olukolu B."/>
            <person name="Poorten T."/>
            <person name="Britton C."/>
            <person name="Davik J."/>
            <person name="Ashrafi H."/>
            <person name="Aiden E.L."/>
            <person name="Borodovsky M."/>
            <person name="Worthington M."/>
        </authorList>
    </citation>
    <scope>NUCLEOTIDE SEQUENCE [LARGE SCALE GENOMIC DNA]</scope>
    <source>
        <strain evidence="1">PI 553951</strain>
    </source>
</reference>
<gene>
    <name evidence="1" type="ORF">M0R45_035154</name>
</gene>
<comment type="caution">
    <text evidence="1">The sequence shown here is derived from an EMBL/GenBank/DDBJ whole genome shotgun (WGS) entry which is preliminary data.</text>
</comment>
<evidence type="ECO:0000313" key="2">
    <source>
        <dbReference type="Proteomes" id="UP001457282"/>
    </source>
</evidence>
<accession>A0AAW1VS83</accession>
<protein>
    <submittedName>
        <fullName evidence="1">Uncharacterized protein</fullName>
    </submittedName>
</protein>
<evidence type="ECO:0000313" key="1">
    <source>
        <dbReference type="EMBL" id="KAK9911233.1"/>
    </source>
</evidence>
<name>A0AAW1VS83_RUBAR</name>
<proteinExistence type="predicted"/>
<sequence>MVFMLVWTSGNGEGSPITMWWTYNNPPRVKYNAKIAGMNAPIEKSKGSKKLKNCKSFCFTSNHEDDEEKKGRRREEDELGRDAFRISSNSCTKLELVKCKFSEIINLRNLERVLAREEEVNNRAIVHKVIYTGPQLH</sequence>
<dbReference type="Proteomes" id="UP001457282">
    <property type="component" value="Unassembled WGS sequence"/>
</dbReference>
<dbReference type="EMBL" id="JBEDUW010000007">
    <property type="protein sequence ID" value="KAK9911233.1"/>
    <property type="molecule type" value="Genomic_DNA"/>
</dbReference>
<organism evidence="1 2">
    <name type="scientific">Rubus argutus</name>
    <name type="common">Southern blackberry</name>
    <dbReference type="NCBI Taxonomy" id="59490"/>
    <lineage>
        <taxon>Eukaryota</taxon>
        <taxon>Viridiplantae</taxon>
        <taxon>Streptophyta</taxon>
        <taxon>Embryophyta</taxon>
        <taxon>Tracheophyta</taxon>
        <taxon>Spermatophyta</taxon>
        <taxon>Magnoliopsida</taxon>
        <taxon>eudicotyledons</taxon>
        <taxon>Gunneridae</taxon>
        <taxon>Pentapetalae</taxon>
        <taxon>rosids</taxon>
        <taxon>fabids</taxon>
        <taxon>Rosales</taxon>
        <taxon>Rosaceae</taxon>
        <taxon>Rosoideae</taxon>
        <taxon>Rosoideae incertae sedis</taxon>
        <taxon>Rubus</taxon>
    </lineage>
</organism>